<organism evidence="9 10">
    <name type="scientific">Rapidithrix thailandica</name>
    <dbReference type="NCBI Taxonomy" id="413964"/>
    <lineage>
        <taxon>Bacteria</taxon>
        <taxon>Pseudomonadati</taxon>
        <taxon>Bacteroidota</taxon>
        <taxon>Cytophagia</taxon>
        <taxon>Cytophagales</taxon>
        <taxon>Flammeovirgaceae</taxon>
        <taxon>Rapidithrix</taxon>
    </lineage>
</organism>
<evidence type="ECO:0000256" key="6">
    <source>
        <dbReference type="PIRSR" id="PIRSR634603-3"/>
    </source>
</evidence>
<feature type="active site" description="Proton acceptor; specific for (S)-substrate epimerization" evidence="5">
    <location>
        <position position="266"/>
    </location>
</feature>
<evidence type="ECO:0000256" key="2">
    <source>
        <dbReference type="ARBA" id="ARBA00022723"/>
    </source>
</evidence>
<dbReference type="AlphaFoldDB" id="A0AAW9S6N4"/>
<dbReference type="PANTHER" id="PTHR48073">
    <property type="entry name" value="O-SUCCINYLBENZOATE SYNTHASE-RELATED"/>
    <property type="match status" value="1"/>
</dbReference>
<keyword evidence="4 7" id="KW-0413">Isomerase</keyword>
<comment type="cofactor">
    <cofactor evidence="6 7">
        <name>Mg(2+)</name>
        <dbReference type="ChEBI" id="CHEBI:18420"/>
    </cofactor>
    <text evidence="6 7">Binds 1 Mg(2+) ion per subunit.</text>
</comment>
<dbReference type="InterPro" id="IPR029065">
    <property type="entry name" value="Enolase_C-like"/>
</dbReference>
<dbReference type="GO" id="GO:0000287">
    <property type="term" value="F:magnesium ion binding"/>
    <property type="evidence" value="ECO:0007669"/>
    <property type="project" value="UniProtKB-ARBA"/>
</dbReference>
<dbReference type="SUPFAM" id="SSF51604">
    <property type="entry name" value="Enolase C-terminal domain-like"/>
    <property type="match status" value="1"/>
</dbReference>
<name>A0AAW9S6N4_9BACT</name>
<evidence type="ECO:0000256" key="7">
    <source>
        <dbReference type="RuleBase" id="RU366006"/>
    </source>
</evidence>
<feature type="domain" description="Mandelate racemase/muconate lactonizing enzyme C-terminal" evidence="8">
    <location>
        <begin position="141"/>
        <end position="235"/>
    </location>
</feature>
<dbReference type="SFLD" id="SFLDS00001">
    <property type="entry name" value="Enolase"/>
    <property type="match status" value="1"/>
</dbReference>
<dbReference type="InterPro" id="IPR029017">
    <property type="entry name" value="Enolase-like_N"/>
</dbReference>
<dbReference type="InterPro" id="IPR036849">
    <property type="entry name" value="Enolase-like_C_sf"/>
</dbReference>
<dbReference type="EMBL" id="JBDKWZ010000004">
    <property type="protein sequence ID" value="MEN7548115.1"/>
    <property type="molecule type" value="Genomic_DNA"/>
</dbReference>
<dbReference type="InterPro" id="IPR034603">
    <property type="entry name" value="Dipeptide_epimerase"/>
</dbReference>
<keyword evidence="3 6" id="KW-0460">Magnesium</keyword>
<feature type="binding site" evidence="6">
    <location>
        <position position="241"/>
    </location>
    <ligand>
        <name>Mg(2+)</name>
        <dbReference type="ChEBI" id="CHEBI:18420"/>
    </ligand>
</feature>
<reference evidence="9 10" key="1">
    <citation type="submission" date="2024-04" db="EMBL/GenBank/DDBJ databases">
        <title>Novel genus in family Flammeovirgaceae.</title>
        <authorList>
            <person name="Nguyen T.H."/>
            <person name="Vuong T.Q."/>
            <person name="Le H."/>
            <person name="Kim S.-G."/>
        </authorList>
    </citation>
    <scope>NUCLEOTIDE SEQUENCE [LARGE SCALE GENOMIC DNA]</scope>
    <source>
        <strain evidence="9 10">JCM 23209</strain>
    </source>
</reference>
<dbReference type="CDD" id="cd03319">
    <property type="entry name" value="L-Ala-DL-Glu_epimerase"/>
    <property type="match status" value="1"/>
</dbReference>
<dbReference type="InterPro" id="IPR013341">
    <property type="entry name" value="Mandelate_racemase_N_dom"/>
</dbReference>
<feature type="binding site" evidence="6">
    <location>
        <position position="216"/>
    </location>
    <ligand>
        <name>Mg(2+)</name>
        <dbReference type="ChEBI" id="CHEBI:18420"/>
    </ligand>
</feature>
<dbReference type="InterPro" id="IPR013342">
    <property type="entry name" value="Mandelate_racemase_C"/>
</dbReference>
<keyword evidence="2 6" id="KW-0479">Metal-binding</keyword>
<protein>
    <recommendedName>
        <fullName evidence="7">Dipeptide epimerase</fullName>
        <ecNumber evidence="7">5.1.1.-</ecNumber>
    </recommendedName>
</protein>
<dbReference type="Gene3D" id="3.30.390.10">
    <property type="entry name" value="Enolase-like, N-terminal domain"/>
    <property type="match status" value="1"/>
</dbReference>
<dbReference type="SUPFAM" id="SSF54826">
    <property type="entry name" value="Enolase N-terminal domain-like"/>
    <property type="match status" value="1"/>
</dbReference>
<accession>A0AAW9S6N4</accession>
<dbReference type="SMART" id="SM00922">
    <property type="entry name" value="MR_MLE"/>
    <property type="match status" value="1"/>
</dbReference>
<dbReference type="RefSeq" id="WP_346820897.1">
    <property type="nucleotide sequence ID" value="NZ_JBDKWZ010000004.1"/>
</dbReference>
<evidence type="ECO:0000256" key="1">
    <source>
        <dbReference type="ARBA" id="ARBA00008031"/>
    </source>
</evidence>
<evidence type="ECO:0000256" key="5">
    <source>
        <dbReference type="PIRSR" id="PIRSR634603-1"/>
    </source>
</evidence>
<evidence type="ECO:0000313" key="9">
    <source>
        <dbReference type="EMBL" id="MEN7548115.1"/>
    </source>
</evidence>
<dbReference type="Proteomes" id="UP001403385">
    <property type="component" value="Unassembled WGS sequence"/>
</dbReference>
<evidence type="ECO:0000256" key="4">
    <source>
        <dbReference type="ARBA" id="ARBA00023235"/>
    </source>
</evidence>
<dbReference type="PANTHER" id="PTHR48073:SF2">
    <property type="entry name" value="O-SUCCINYLBENZOATE SYNTHASE"/>
    <property type="match status" value="1"/>
</dbReference>
<feature type="binding site" evidence="6">
    <location>
        <position position="190"/>
    </location>
    <ligand>
        <name>Mg(2+)</name>
        <dbReference type="ChEBI" id="CHEBI:18420"/>
    </ligand>
</feature>
<evidence type="ECO:0000256" key="3">
    <source>
        <dbReference type="ARBA" id="ARBA00022842"/>
    </source>
</evidence>
<evidence type="ECO:0000313" key="10">
    <source>
        <dbReference type="Proteomes" id="UP001403385"/>
    </source>
</evidence>
<comment type="caution">
    <text evidence="9">The sequence shown here is derived from an EMBL/GenBank/DDBJ whole genome shotgun (WGS) entry which is preliminary data.</text>
</comment>
<keyword evidence="10" id="KW-1185">Reference proteome</keyword>
<dbReference type="EC" id="5.1.1.-" evidence="7"/>
<dbReference type="Gene3D" id="3.20.20.120">
    <property type="entry name" value="Enolase-like C-terminal domain"/>
    <property type="match status" value="1"/>
</dbReference>
<dbReference type="GO" id="GO:0016855">
    <property type="term" value="F:racemase and epimerase activity, acting on amino acids and derivatives"/>
    <property type="evidence" value="ECO:0007669"/>
    <property type="project" value="UniProtKB-UniRule"/>
</dbReference>
<sequence length="359" mass="39189">MKIQSIDVWIKELGNTRPYTIAFKTVDNVSSIFVKINLENGLFGLGAGNPSEQVVGESLSDSSQALSQENLDFLVGRDIRDFYALLKEVQANFPKTPAARAAVDIALHDVFSKWLDVPLARFLGQKIKGLATSVTIGIKNVAETLEEAQEYYDMGFKILKVKTGNDVEEDIERMAKLREKFGQHFKIRVDANQGYDREKTIRFYEKTKMHAIELIEQPTPSGDIALLKGLPDPIKDLIAADECLKSPANAFALAAPPRASGIFNIKLMKSGGVYPGLQIAQIAEASGIDLMWGCNDESAISITAALHAALSSTRTKYIDLDGSLDLVEDVVSGGFLLKDGYMEICDKAGLGVELLPVSS</sequence>
<dbReference type="Pfam" id="PF13378">
    <property type="entry name" value="MR_MLE_C"/>
    <property type="match status" value="1"/>
</dbReference>
<comment type="similarity">
    <text evidence="1 7">Belongs to the mandelate racemase/muconate lactonizing enzyme family.</text>
</comment>
<feature type="active site" description="Proton acceptor; specific for (R)-substrate epimerization" evidence="5">
    <location>
        <position position="162"/>
    </location>
</feature>
<dbReference type="Pfam" id="PF02746">
    <property type="entry name" value="MR_MLE_N"/>
    <property type="match status" value="1"/>
</dbReference>
<dbReference type="SFLD" id="SFLDG00180">
    <property type="entry name" value="muconate_cycloisomerase"/>
    <property type="match status" value="1"/>
</dbReference>
<dbReference type="GO" id="GO:0006518">
    <property type="term" value="P:peptide metabolic process"/>
    <property type="evidence" value="ECO:0007669"/>
    <property type="project" value="UniProtKB-ARBA"/>
</dbReference>
<evidence type="ECO:0000259" key="8">
    <source>
        <dbReference type="SMART" id="SM00922"/>
    </source>
</evidence>
<proteinExistence type="inferred from homology"/>
<gene>
    <name evidence="9" type="ORF">AAG747_09345</name>
</gene>